<proteinExistence type="predicted"/>
<dbReference type="Proteomes" id="UP000499080">
    <property type="component" value="Unassembled WGS sequence"/>
</dbReference>
<reference evidence="1 2" key="1">
    <citation type="journal article" date="2019" name="Sci. Rep.">
        <title>Orb-weaving spider Araneus ventricosus genome elucidates the spidroin gene catalogue.</title>
        <authorList>
            <person name="Kono N."/>
            <person name="Nakamura H."/>
            <person name="Ohtoshi R."/>
            <person name="Moran D.A.P."/>
            <person name="Shinohara A."/>
            <person name="Yoshida Y."/>
            <person name="Fujiwara M."/>
            <person name="Mori M."/>
            <person name="Tomita M."/>
            <person name="Arakawa K."/>
        </authorList>
    </citation>
    <scope>NUCLEOTIDE SEQUENCE [LARGE SCALE GENOMIC DNA]</scope>
</reference>
<dbReference type="EMBL" id="BGPR01013603">
    <property type="protein sequence ID" value="GBN61378.1"/>
    <property type="molecule type" value="Genomic_DNA"/>
</dbReference>
<protein>
    <submittedName>
        <fullName evidence="1">Uncharacterized protein</fullName>
    </submittedName>
</protein>
<dbReference type="AlphaFoldDB" id="A0A4Y2QB35"/>
<organism evidence="1 2">
    <name type="scientific">Araneus ventricosus</name>
    <name type="common">Orbweaver spider</name>
    <name type="synonym">Epeira ventricosa</name>
    <dbReference type="NCBI Taxonomy" id="182803"/>
    <lineage>
        <taxon>Eukaryota</taxon>
        <taxon>Metazoa</taxon>
        <taxon>Ecdysozoa</taxon>
        <taxon>Arthropoda</taxon>
        <taxon>Chelicerata</taxon>
        <taxon>Arachnida</taxon>
        <taxon>Araneae</taxon>
        <taxon>Araneomorphae</taxon>
        <taxon>Entelegynae</taxon>
        <taxon>Araneoidea</taxon>
        <taxon>Araneidae</taxon>
        <taxon>Araneus</taxon>
    </lineage>
</organism>
<name>A0A4Y2QB35_ARAVE</name>
<comment type="caution">
    <text evidence="1">The sequence shown here is derived from an EMBL/GenBank/DDBJ whole genome shotgun (WGS) entry which is preliminary data.</text>
</comment>
<sequence length="92" mass="10993">MEKRNICRIQRVWSDIPIILFERFLEPFRYMRSSVVMLENHFAVSCRLIWPFFLKCSAQLHQLLLSVFPSDDWIGAAHNTLHPSYPIKYRAP</sequence>
<gene>
    <name evidence="1" type="ORF">AVEN_109119_1</name>
</gene>
<evidence type="ECO:0000313" key="1">
    <source>
        <dbReference type="EMBL" id="GBN61378.1"/>
    </source>
</evidence>
<evidence type="ECO:0000313" key="2">
    <source>
        <dbReference type="Proteomes" id="UP000499080"/>
    </source>
</evidence>
<keyword evidence="2" id="KW-1185">Reference proteome</keyword>
<accession>A0A4Y2QB35</accession>